<dbReference type="PANTHER" id="PTHR37423:SF2">
    <property type="entry name" value="MEMBRANE-BOUND LYTIC MUREIN TRANSGLYCOSYLASE C"/>
    <property type="match status" value="1"/>
</dbReference>
<dbReference type="HOGENOM" id="CLU_009520_1_1_0"/>
<dbReference type="SUPFAM" id="SSF54106">
    <property type="entry name" value="LysM domain"/>
    <property type="match status" value="1"/>
</dbReference>
<reference evidence="2" key="1">
    <citation type="journal article" date="2015" name="PeerJ">
        <title>First genomic representation of candidate bacterial phylum KSB3 points to enhanced environmental sensing as a trigger of wastewater bulking.</title>
        <authorList>
            <person name="Sekiguchi Y."/>
            <person name="Ohashi A."/>
            <person name="Parks D.H."/>
            <person name="Yamauchi T."/>
            <person name="Tyson G.W."/>
            <person name="Hugenholtz P."/>
        </authorList>
    </citation>
    <scope>NUCLEOTIDE SEQUENCE [LARGE SCALE GENOMIC DNA]</scope>
</reference>
<evidence type="ECO:0000313" key="2">
    <source>
        <dbReference type="EMBL" id="GAK57690.1"/>
    </source>
</evidence>
<dbReference type="eggNOG" id="COG0741">
    <property type="taxonomic scope" value="Bacteria"/>
</dbReference>
<dbReference type="EMBL" id="DF820466">
    <property type="protein sequence ID" value="GAK57690.1"/>
    <property type="molecule type" value="Genomic_DNA"/>
</dbReference>
<sequence>MKRVSPKIRILVLVFLCLVFAVCYSSGQSNPVSEHKMIEDITKLLLSEISKLSSRITYLEQQNKTLTRMVTKLMEDQGRGGQLLPDQVRDHLAKMYTLPKVVSFCNERIPLDRWDVWQRLDSEFFTFLIDQRQVILWLKRTGQFFPYIEEELDRAGLPDDLKYVTIVESGLRASATSSAGAAGFWQFIQSTGDHYGLEQNSWLDNRRDLYASTQAAMKYLQKLYGMFHDWPLALAAYNCGEGRVQNAMYNQGVHNYYQLELPRETERYVFKIIAAKIILSDPKRYGFYIDEQNMFPPYQFEKVAVNLAQSTHLREIARMYGSYYREFRLLNPEIQTDSLPAGTHTLKVPKGWQQLVKTLPQHTISTTDYTVMNDNSIIYTVKPGDSVSKIAQQFSVSVSNIRKIKGRDPSLSEIYPGEQLLIVTK</sequence>
<dbReference type="InterPro" id="IPR023346">
    <property type="entry name" value="Lysozyme-like_dom_sf"/>
</dbReference>
<feature type="domain" description="LysM" evidence="1">
    <location>
        <begin position="377"/>
        <end position="422"/>
    </location>
</feature>
<dbReference type="SMART" id="SM00257">
    <property type="entry name" value="LysM"/>
    <property type="match status" value="1"/>
</dbReference>
<dbReference type="SUPFAM" id="SSF53955">
    <property type="entry name" value="Lysozyme-like"/>
    <property type="match status" value="1"/>
</dbReference>
<evidence type="ECO:0000259" key="1">
    <source>
        <dbReference type="PROSITE" id="PS51782"/>
    </source>
</evidence>
<dbReference type="AlphaFoldDB" id="A0A081BZD5"/>
<accession>A0A081BZD5</accession>
<dbReference type="InterPro" id="IPR018392">
    <property type="entry name" value="LysM"/>
</dbReference>
<dbReference type="InterPro" id="IPR036779">
    <property type="entry name" value="LysM_dom_sf"/>
</dbReference>
<dbReference type="Pfam" id="PF01476">
    <property type="entry name" value="LysM"/>
    <property type="match status" value="1"/>
</dbReference>
<dbReference type="PANTHER" id="PTHR37423">
    <property type="entry name" value="SOLUBLE LYTIC MUREIN TRANSGLYCOSYLASE-RELATED"/>
    <property type="match status" value="1"/>
</dbReference>
<dbReference type="Pfam" id="PF01464">
    <property type="entry name" value="SLT"/>
    <property type="match status" value="1"/>
</dbReference>
<dbReference type="InterPro" id="IPR008258">
    <property type="entry name" value="Transglycosylase_SLT_dom_1"/>
</dbReference>
<proteinExistence type="predicted"/>
<name>A0A081BZD5_VECG1</name>
<dbReference type="CDD" id="cd16894">
    <property type="entry name" value="MltD-like"/>
    <property type="match status" value="1"/>
</dbReference>
<dbReference type="CDD" id="cd00118">
    <property type="entry name" value="LysM"/>
    <property type="match status" value="1"/>
</dbReference>
<dbReference type="Gene3D" id="1.10.530.10">
    <property type="match status" value="1"/>
</dbReference>
<dbReference type="Gene3D" id="3.10.350.10">
    <property type="entry name" value="LysM domain"/>
    <property type="match status" value="1"/>
</dbReference>
<dbReference type="Proteomes" id="UP000030661">
    <property type="component" value="Unassembled WGS sequence"/>
</dbReference>
<evidence type="ECO:0000313" key="3">
    <source>
        <dbReference type="Proteomes" id="UP000030661"/>
    </source>
</evidence>
<dbReference type="STRING" id="1499967.U27_04657"/>
<protein>
    <submittedName>
        <fullName evidence="2">Lytic transglycosylase catalytic</fullName>
    </submittedName>
</protein>
<keyword evidence="3" id="KW-1185">Reference proteome</keyword>
<organism evidence="2">
    <name type="scientific">Vecturithrix granuli</name>
    <dbReference type="NCBI Taxonomy" id="1499967"/>
    <lineage>
        <taxon>Bacteria</taxon>
        <taxon>Candidatus Moduliflexota</taxon>
        <taxon>Candidatus Vecturitrichia</taxon>
        <taxon>Candidatus Vecturitrichales</taxon>
        <taxon>Candidatus Vecturitrichaceae</taxon>
        <taxon>Candidatus Vecturithrix</taxon>
    </lineage>
</organism>
<gene>
    <name evidence="2" type="ORF">U27_04657</name>
</gene>
<dbReference type="PROSITE" id="PS51782">
    <property type="entry name" value="LYSM"/>
    <property type="match status" value="1"/>
</dbReference>